<dbReference type="EMBL" id="GG666799">
    <property type="protein sequence ID" value="EEN41750.1"/>
    <property type="molecule type" value="Genomic_DNA"/>
</dbReference>
<name>C4A0D2_BRAFL</name>
<feature type="region of interest" description="Disordered" evidence="1">
    <location>
        <begin position="1"/>
        <end position="50"/>
    </location>
</feature>
<sequence>MEAAQEPHHRPPVTRHQVSLFRKWGSGSPSPKGQGAGDPVCSPPPRVKPVPQLAGASAPIILGTQYPKGLLDSAVFTTGGAFKLWRTPEGKGQGENTKSEDQQARPGQHRARTSALCVYRAACVL</sequence>
<proteinExistence type="predicted"/>
<feature type="region of interest" description="Disordered" evidence="1">
    <location>
        <begin position="86"/>
        <end position="111"/>
    </location>
</feature>
<gene>
    <name evidence="2" type="ORF">BRAFLDRAFT_111360</name>
</gene>
<dbReference type="InParanoid" id="C4A0D2"/>
<organism>
    <name type="scientific">Branchiostoma floridae</name>
    <name type="common">Florida lancelet</name>
    <name type="synonym">Amphioxus</name>
    <dbReference type="NCBI Taxonomy" id="7739"/>
    <lineage>
        <taxon>Eukaryota</taxon>
        <taxon>Metazoa</taxon>
        <taxon>Chordata</taxon>
        <taxon>Cephalochordata</taxon>
        <taxon>Leptocardii</taxon>
        <taxon>Amphioxiformes</taxon>
        <taxon>Branchiostomatidae</taxon>
        <taxon>Branchiostoma</taxon>
    </lineage>
</organism>
<evidence type="ECO:0000313" key="2">
    <source>
        <dbReference type="EMBL" id="EEN41750.1"/>
    </source>
</evidence>
<protein>
    <submittedName>
        <fullName evidence="2">Uncharacterized protein</fullName>
    </submittedName>
</protein>
<dbReference type="AlphaFoldDB" id="C4A0D2"/>
<accession>C4A0D2</accession>
<evidence type="ECO:0000256" key="1">
    <source>
        <dbReference type="SAM" id="MobiDB-lite"/>
    </source>
</evidence>
<reference evidence="2" key="1">
    <citation type="journal article" date="2008" name="Nature">
        <title>The amphioxus genome and the evolution of the chordate karyotype.</title>
        <authorList>
            <consortium name="US DOE Joint Genome Institute (JGI-PGF)"/>
            <person name="Putnam N.H."/>
            <person name="Butts T."/>
            <person name="Ferrier D.E.K."/>
            <person name="Furlong R.F."/>
            <person name="Hellsten U."/>
            <person name="Kawashima T."/>
            <person name="Robinson-Rechavi M."/>
            <person name="Shoguchi E."/>
            <person name="Terry A."/>
            <person name="Yu J.-K."/>
            <person name="Benito-Gutierrez E.L."/>
            <person name="Dubchak I."/>
            <person name="Garcia-Fernandez J."/>
            <person name="Gibson-Brown J.J."/>
            <person name="Grigoriev I.V."/>
            <person name="Horton A.C."/>
            <person name="de Jong P.J."/>
            <person name="Jurka J."/>
            <person name="Kapitonov V.V."/>
            <person name="Kohara Y."/>
            <person name="Kuroki Y."/>
            <person name="Lindquist E."/>
            <person name="Lucas S."/>
            <person name="Osoegawa K."/>
            <person name="Pennacchio L.A."/>
            <person name="Salamov A.A."/>
            <person name="Satou Y."/>
            <person name="Sauka-Spengler T."/>
            <person name="Schmutz J."/>
            <person name="Shin-I T."/>
            <person name="Toyoda A."/>
            <person name="Bronner-Fraser M."/>
            <person name="Fujiyama A."/>
            <person name="Holland L.Z."/>
            <person name="Holland P.W.H."/>
            <person name="Satoh N."/>
            <person name="Rokhsar D.S."/>
        </authorList>
    </citation>
    <scope>NUCLEOTIDE SEQUENCE [LARGE SCALE GENOMIC DNA]</scope>
    <source>
        <strain evidence="2">S238N-H82</strain>
        <tissue evidence="2">Testes</tissue>
    </source>
</reference>